<organism evidence="1 2">
    <name type="scientific">Pluteus cervinus</name>
    <dbReference type="NCBI Taxonomy" id="181527"/>
    <lineage>
        <taxon>Eukaryota</taxon>
        <taxon>Fungi</taxon>
        <taxon>Dikarya</taxon>
        <taxon>Basidiomycota</taxon>
        <taxon>Agaricomycotina</taxon>
        <taxon>Agaricomycetes</taxon>
        <taxon>Agaricomycetidae</taxon>
        <taxon>Agaricales</taxon>
        <taxon>Pluteineae</taxon>
        <taxon>Pluteaceae</taxon>
        <taxon>Pluteus</taxon>
    </lineage>
</organism>
<protein>
    <submittedName>
        <fullName evidence="1">Dehydrodolichyl diphosphate synthetase</fullName>
    </submittedName>
</protein>
<gene>
    <name evidence="1" type="ORF">BDN72DRAFT_848207</name>
</gene>
<evidence type="ECO:0000313" key="2">
    <source>
        <dbReference type="Proteomes" id="UP000308600"/>
    </source>
</evidence>
<accession>A0ACD3AB27</accession>
<sequence>MASRLTITIRNLLLSVLAAGPIPKHVAFVMDGNRRYARSRRLEVKEGHWEGFNALKRVLEICLRLGIKCVTTYAFSIENFKRPKEEVDALMELAEQKLLELCQKGSLLDEHGVRLNVLGRTELFPQSLQNVIKQAEEMTRHNDRAILNLCMPYTSRDEISTAVEKTVQQALDSEYPVQWYVCEITEKTIEANLSTSLAGSPPLDILIRTSGVRRLSDFLLWQCCEDTQLHFTSTYWPDFGLFDFVPIILDYQAKVWKNGQVSVS</sequence>
<evidence type="ECO:0000313" key="1">
    <source>
        <dbReference type="EMBL" id="TFK62920.1"/>
    </source>
</evidence>
<reference evidence="1 2" key="1">
    <citation type="journal article" date="2019" name="Nat. Ecol. Evol.">
        <title>Megaphylogeny resolves global patterns of mushroom evolution.</title>
        <authorList>
            <person name="Varga T."/>
            <person name="Krizsan K."/>
            <person name="Foldi C."/>
            <person name="Dima B."/>
            <person name="Sanchez-Garcia M."/>
            <person name="Sanchez-Ramirez S."/>
            <person name="Szollosi G.J."/>
            <person name="Szarkandi J.G."/>
            <person name="Papp V."/>
            <person name="Albert L."/>
            <person name="Andreopoulos W."/>
            <person name="Angelini C."/>
            <person name="Antonin V."/>
            <person name="Barry K.W."/>
            <person name="Bougher N.L."/>
            <person name="Buchanan P."/>
            <person name="Buyck B."/>
            <person name="Bense V."/>
            <person name="Catcheside P."/>
            <person name="Chovatia M."/>
            <person name="Cooper J."/>
            <person name="Damon W."/>
            <person name="Desjardin D."/>
            <person name="Finy P."/>
            <person name="Geml J."/>
            <person name="Haridas S."/>
            <person name="Hughes K."/>
            <person name="Justo A."/>
            <person name="Karasinski D."/>
            <person name="Kautmanova I."/>
            <person name="Kiss B."/>
            <person name="Kocsube S."/>
            <person name="Kotiranta H."/>
            <person name="LaButti K.M."/>
            <person name="Lechner B.E."/>
            <person name="Liimatainen K."/>
            <person name="Lipzen A."/>
            <person name="Lukacs Z."/>
            <person name="Mihaltcheva S."/>
            <person name="Morgado L.N."/>
            <person name="Niskanen T."/>
            <person name="Noordeloos M.E."/>
            <person name="Ohm R.A."/>
            <person name="Ortiz-Santana B."/>
            <person name="Ovrebo C."/>
            <person name="Racz N."/>
            <person name="Riley R."/>
            <person name="Savchenko A."/>
            <person name="Shiryaev A."/>
            <person name="Soop K."/>
            <person name="Spirin V."/>
            <person name="Szebenyi C."/>
            <person name="Tomsovsky M."/>
            <person name="Tulloss R.E."/>
            <person name="Uehling J."/>
            <person name="Grigoriev I.V."/>
            <person name="Vagvolgyi C."/>
            <person name="Papp T."/>
            <person name="Martin F.M."/>
            <person name="Miettinen O."/>
            <person name="Hibbett D.S."/>
            <person name="Nagy L.G."/>
        </authorList>
    </citation>
    <scope>NUCLEOTIDE SEQUENCE [LARGE SCALE GENOMIC DNA]</scope>
    <source>
        <strain evidence="1 2">NL-1719</strain>
    </source>
</reference>
<dbReference type="Proteomes" id="UP000308600">
    <property type="component" value="Unassembled WGS sequence"/>
</dbReference>
<keyword evidence="2" id="KW-1185">Reference proteome</keyword>
<dbReference type="EMBL" id="ML208550">
    <property type="protein sequence ID" value="TFK62920.1"/>
    <property type="molecule type" value="Genomic_DNA"/>
</dbReference>
<proteinExistence type="predicted"/>
<name>A0ACD3AB27_9AGAR</name>